<accession>A0A6A6IPA2</accession>
<feature type="compositionally biased region" description="Pro residues" evidence="1">
    <location>
        <begin position="95"/>
        <end position="107"/>
    </location>
</feature>
<sequence>MDQSQEETVPDYTLYKLERHARRKSQQENETWSDEAMVRCSQEEPLHHDSMRRSSSISGSDASPNAQRPKGILKPPTVRFKVSEEAKDHEEFSPPLFPPPPPPPLPPNSRGFAGPRPVLYDTMQPLPPGPPQGLNLLASGPEGAPRIDPAAYSLYIKFFDELDEFVSMQGNVIKSRVQVQERRTKLKLCRENVSRCDIEFMDYLRQCRAKGAMFDDPKLKKLFDASQAARDEVGPEEDDYEGLENKLGAEEFALKEKYNALETRFENFFKLRATSTTNQTIPSTIEFEPSSAASESERRLREEEEPRQYSLFQGAFVGANVKIGQLPLAGSPDGFGDAVRGMKSLVSPVDRIPPSGPQMSSDSPEAGRRNASISSNAPAEGELQFPRDLFDSAPETAEGFVPESESTETRMNFSLSGLGDLTPIAEDYERLLDDLDVEYSFGDGDSLLLLGTDSDTQSTLSDYLIQFESTRNRVNRWLLHKLRVSPLEVFEFRRQVLESSERIPDWANLALRLWEGDSTEIEPQDATHSFQNAAAPYPSTKDLPRRHRWRKKARHSPGANKATLAAVHDSDHGLIAFDPATQRYEAI</sequence>
<dbReference type="OrthoDB" id="3553547at2759"/>
<feature type="region of interest" description="Disordered" evidence="1">
    <location>
        <begin position="347"/>
        <end position="381"/>
    </location>
</feature>
<gene>
    <name evidence="2" type="ORF">BU26DRAFT_502479</name>
</gene>
<dbReference type="EMBL" id="ML987192">
    <property type="protein sequence ID" value="KAF2251908.1"/>
    <property type="molecule type" value="Genomic_DNA"/>
</dbReference>
<feature type="compositionally biased region" description="Basic and acidic residues" evidence="1">
    <location>
        <begin position="41"/>
        <end position="52"/>
    </location>
</feature>
<evidence type="ECO:0000313" key="2">
    <source>
        <dbReference type="EMBL" id="KAF2251908.1"/>
    </source>
</evidence>
<feature type="compositionally biased region" description="Basic and acidic residues" evidence="1">
    <location>
        <begin position="81"/>
        <end position="92"/>
    </location>
</feature>
<evidence type="ECO:0000256" key="1">
    <source>
        <dbReference type="SAM" id="MobiDB-lite"/>
    </source>
</evidence>
<reference evidence="2" key="1">
    <citation type="journal article" date="2020" name="Stud. Mycol.">
        <title>101 Dothideomycetes genomes: a test case for predicting lifestyles and emergence of pathogens.</title>
        <authorList>
            <person name="Haridas S."/>
            <person name="Albert R."/>
            <person name="Binder M."/>
            <person name="Bloem J."/>
            <person name="Labutti K."/>
            <person name="Salamov A."/>
            <person name="Andreopoulos B."/>
            <person name="Baker S."/>
            <person name="Barry K."/>
            <person name="Bills G."/>
            <person name="Bluhm B."/>
            <person name="Cannon C."/>
            <person name="Castanera R."/>
            <person name="Culley D."/>
            <person name="Daum C."/>
            <person name="Ezra D."/>
            <person name="Gonzalez J."/>
            <person name="Henrissat B."/>
            <person name="Kuo A."/>
            <person name="Liang C."/>
            <person name="Lipzen A."/>
            <person name="Lutzoni F."/>
            <person name="Magnuson J."/>
            <person name="Mondo S."/>
            <person name="Nolan M."/>
            <person name="Ohm R."/>
            <person name="Pangilinan J."/>
            <person name="Park H.-J."/>
            <person name="Ramirez L."/>
            <person name="Alfaro M."/>
            <person name="Sun H."/>
            <person name="Tritt A."/>
            <person name="Yoshinaga Y."/>
            <person name="Zwiers L.-H."/>
            <person name="Turgeon B."/>
            <person name="Goodwin S."/>
            <person name="Spatafora J."/>
            <person name="Crous P."/>
            <person name="Grigoriev I."/>
        </authorList>
    </citation>
    <scope>NUCLEOTIDE SEQUENCE</scope>
    <source>
        <strain evidence="2">CBS 122368</strain>
    </source>
</reference>
<proteinExistence type="predicted"/>
<protein>
    <submittedName>
        <fullName evidence="2">Uncharacterized protein</fullName>
    </submittedName>
</protein>
<organism evidence="2 3">
    <name type="scientific">Trematosphaeria pertusa</name>
    <dbReference type="NCBI Taxonomy" id="390896"/>
    <lineage>
        <taxon>Eukaryota</taxon>
        <taxon>Fungi</taxon>
        <taxon>Dikarya</taxon>
        <taxon>Ascomycota</taxon>
        <taxon>Pezizomycotina</taxon>
        <taxon>Dothideomycetes</taxon>
        <taxon>Pleosporomycetidae</taxon>
        <taxon>Pleosporales</taxon>
        <taxon>Massarineae</taxon>
        <taxon>Trematosphaeriaceae</taxon>
        <taxon>Trematosphaeria</taxon>
    </lineage>
</organism>
<feature type="compositionally biased region" description="Low complexity" evidence="1">
    <location>
        <begin position="53"/>
        <end position="63"/>
    </location>
</feature>
<evidence type="ECO:0000313" key="3">
    <source>
        <dbReference type="Proteomes" id="UP000800094"/>
    </source>
</evidence>
<dbReference type="GeneID" id="54579970"/>
<dbReference type="AlphaFoldDB" id="A0A6A6IPA2"/>
<keyword evidence="3" id="KW-1185">Reference proteome</keyword>
<dbReference type="Proteomes" id="UP000800094">
    <property type="component" value="Unassembled WGS sequence"/>
</dbReference>
<feature type="region of interest" description="Disordered" evidence="1">
    <location>
        <begin position="1"/>
        <end position="115"/>
    </location>
</feature>
<dbReference type="RefSeq" id="XP_033686912.1">
    <property type="nucleotide sequence ID" value="XM_033826640.1"/>
</dbReference>
<name>A0A6A6IPA2_9PLEO</name>